<evidence type="ECO:0000256" key="9">
    <source>
        <dbReference type="ARBA" id="ARBA00023136"/>
    </source>
</evidence>
<dbReference type="PANTHER" id="PTHR48062">
    <property type="entry name" value="RECEPTOR-LIKE PROTEIN 14"/>
    <property type="match status" value="1"/>
</dbReference>
<dbReference type="Pfam" id="PF00560">
    <property type="entry name" value="LRR_1"/>
    <property type="match status" value="6"/>
</dbReference>
<feature type="transmembrane region" description="Helical" evidence="11">
    <location>
        <begin position="1032"/>
        <end position="1055"/>
    </location>
</feature>
<evidence type="ECO:0000256" key="10">
    <source>
        <dbReference type="ARBA" id="ARBA00023180"/>
    </source>
</evidence>
<comment type="similarity">
    <text evidence="2">Belongs to the RLP family.</text>
</comment>
<evidence type="ECO:0000256" key="11">
    <source>
        <dbReference type="SAM" id="Phobius"/>
    </source>
</evidence>
<comment type="subcellular location">
    <subcellularLocation>
        <location evidence="1">Cell membrane</location>
        <topology evidence="1">Single-pass type I membrane protein</topology>
    </subcellularLocation>
</comment>
<dbReference type="FunFam" id="3.80.10.10:FF:000233">
    <property type="entry name" value="Leucine-rich repeat receptor-like protein kinase TDR"/>
    <property type="match status" value="1"/>
</dbReference>
<dbReference type="InterPro" id="IPR013210">
    <property type="entry name" value="LRR_N_plant-typ"/>
</dbReference>
<keyword evidence="7" id="KW-0677">Repeat</keyword>
<dbReference type="PROSITE" id="PS51450">
    <property type="entry name" value="LRR"/>
    <property type="match status" value="1"/>
</dbReference>
<organism evidence="14 15">
    <name type="scientific">Vitis rotundifolia</name>
    <name type="common">Muscadine grape</name>
    <dbReference type="NCBI Taxonomy" id="103349"/>
    <lineage>
        <taxon>Eukaryota</taxon>
        <taxon>Viridiplantae</taxon>
        <taxon>Streptophyta</taxon>
        <taxon>Embryophyta</taxon>
        <taxon>Tracheophyta</taxon>
        <taxon>Spermatophyta</taxon>
        <taxon>Magnoliopsida</taxon>
        <taxon>eudicotyledons</taxon>
        <taxon>Gunneridae</taxon>
        <taxon>Pentapetalae</taxon>
        <taxon>rosids</taxon>
        <taxon>Vitales</taxon>
        <taxon>Vitaceae</taxon>
        <taxon>Viteae</taxon>
        <taxon>Vitis</taxon>
    </lineage>
</organism>
<evidence type="ECO:0000256" key="8">
    <source>
        <dbReference type="ARBA" id="ARBA00022989"/>
    </source>
</evidence>
<feature type="signal peptide" evidence="12">
    <location>
        <begin position="1"/>
        <end position="25"/>
    </location>
</feature>
<name>A0AA38ZPV1_VITRO</name>
<keyword evidence="9 11" id="KW-0472">Membrane</keyword>
<dbReference type="SUPFAM" id="SSF52058">
    <property type="entry name" value="L domain-like"/>
    <property type="match status" value="4"/>
</dbReference>
<dbReference type="EMBL" id="JARBHA010000009">
    <property type="protein sequence ID" value="KAJ9693078.1"/>
    <property type="molecule type" value="Genomic_DNA"/>
</dbReference>
<evidence type="ECO:0000256" key="3">
    <source>
        <dbReference type="ARBA" id="ARBA00022475"/>
    </source>
</evidence>
<evidence type="ECO:0000256" key="1">
    <source>
        <dbReference type="ARBA" id="ARBA00004251"/>
    </source>
</evidence>
<keyword evidence="10" id="KW-0325">Glycoprotein</keyword>
<protein>
    <recommendedName>
        <fullName evidence="13">Leucine-rich repeat-containing N-terminal plant-type domain-containing protein</fullName>
    </recommendedName>
</protein>
<dbReference type="Proteomes" id="UP001168098">
    <property type="component" value="Unassembled WGS sequence"/>
</dbReference>
<feature type="chain" id="PRO_5041345730" description="Leucine-rich repeat-containing N-terminal plant-type domain-containing protein" evidence="12">
    <location>
        <begin position="26"/>
        <end position="1091"/>
    </location>
</feature>
<dbReference type="Gene3D" id="3.80.10.10">
    <property type="entry name" value="Ribonuclease Inhibitor"/>
    <property type="match status" value="6"/>
</dbReference>
<dbReference type="SMART" id="SM00369">
    <property type="entry name" value="LRR_TYP"/>
    <property type="match status" value="13"/>
</dbReference>
<keyword evidence="8 11" id="KW-1133">Transmembrane helix</keyword>
<reference evidence="14 15" key="1">
    <citation type="journal article" date="2023" name="BMC Biotechnol.">
        <title>Vitis rotundifolia cv Carlos genome sequencing.</title>
        <authorList>
            <person name="Huff M."/>
            <person name="Hulse-Kemp A."/>
            <person name="Scheffler B."/>
            <person name="Youngblood R."/>
            <person name="Simpson S."/>
            <person name="Babiker E."/>
            <person name="Staton M."/>
        </authorList>
    </citation>
    <scope>NUCLEOTIDE SEQUENCE [LARGE SCALE GENOMIC DNA]</scope>
    <source>
        <tissue evidence="14">Leaf</tissue>
    </source>
</reference>
<keyword evidence="6 12" id="KW-0732">Signal</keyword>
<keyword evidence="15" id="KW-1185">Reference proteome</keyword>
<dbReference type="Pfam" id="PF08263">
    <property type="entry name" value="LRRNT_2"/>
    <property type="match status" value="1"/>
</dbReference>
<dbReference type="GO" id="GO:0009791">
    <property type="term" value="P:post-embryonic development"/>
    <property type="evidence" value="ECO:0007669"/>
    <property type="project" value="UniProtKB-ARBA"/>
</dbReference>
<keyword evidence="5 11" id="KW-0812">Transmembrane</keyword>
<dbReference type="AlphaFoldDB" id="A0AA38ZPV1"/>
<dbReference type="PRINTS" id="PR00019">
    <property type="entry name" value="LEURICHRPT"/>
</dbReference>
<feature type="domain" description="Leucine-rich repeat-containing N-terminal plant-type" evidence="13">
    <location>
        <begin position="29"/>
        <end position="72"/>
    </location>
</feature>
<dbReference type="InterPro" id="IPR001611">
    <property type="entry name" value="Leu-rich_rpt"/>
</dbReference>
<proteinExistence type="inferred from homology"/>
<evidence type="ECO:0000313" key="15">
    <source>
        <dbReference type="Proteomes" id="UP001168098"/>
    </source>
</evidence>
<dbReference type="SMART" id="SM00365">
    <property type="entry name" value="LRR_SD22"/>
    <property type="match status" value="9"/>
</dbReference>
<evidence type="ECO:0000256" key="5">
    <source>
        <dbReference type="ARBA" id="ARBA00022692"/>
    </source>
</evidence>
<sequence length="1091" mass="123838">MECLSSKYLVRVFILLLVQICGCKGCIEEEKMGLLEFKAFLKWNDEHADFLLPSWVDNNISECCKWERVICNPTTGRVKKLSLNDIMQQQNLVEFNWSYYENVKFWLLNVSLFLPFEELHHLNLSTNSFDGFIEKEGFKGLSSLKKLEILDISGNEFNTSALKSLGAITSLKTLVLCSIGLNGSFPIQELASLRNLEVLDLSYNDLESFQLLQDSKSLSIFKKLETLNLNQNMFKNTSIQQLNIFTSLKNLSLSWNSLEGFFPIQGLCTLENLVLLDLSGNHLIGMQDNRSNNLNDQLTNKFKMINFASLNNLEILDLSYNFLNGILPSSIRLMSSLKFLSLARNGLNGSLQNQGLCQLNKLQELDLNSNFFHGILPPCLNNLTSLRLLDLSSNLFSGNASSSMLTNLTSLEYIDLSHNLFEDSFSFSSFANHSKLQVVILGSGYNKFEVETEYPVGWVPLFQLKTLVLSYCKLTGDLPGFLQYQFKLTVVDLTHNNLTGSFPNWLLENNTRLEYLLLRNNSLMGQLLPLRPNTHIRLLDISHNKLDGKLQENVPNMIPNIMYLNLSNNGFEGILPSSIAEMSSLWSLDLSANSFSGEVPKQLLAAKDLSILKLSNNKFHGEIFSRDFNLTGLLYLYLDNNQFTGTLSNVISRSSWLWELDVSTNYMSGEIPNWIGNMTTLVTLVMGNNSFKGKLPPEISQLQSLEFLDASQNALSGSLPSLKSMKYLEHLHLQGNMFTGLIPRDFVNSSYLLTLDIRDNRLFGSIPNSISALLKLKILLLRGNLLSGFIPNHLCHLTEISLMDLSNNYFSGPIPRCFSHIRFGETKKEYYVFGQFHYSLYAENSLTVYPGYWVKYWQYPSFAYEEKNEVEFVTKNRHDSYVGDILNFMSGLDLSCNNLTGEIPHELGMLSSIHTLNLSHNQLKGSIPKSFSNLSQIESLDLSYNKLSGEIPLELIGLNFLEVFSVAHNNISGRVPDMKAQFGTFGESSYEDNPFLCGPMLKRKCNTSTESPDSPSQSSQESEAKWYDINPVVFLATFVTSYIMILLGFATILYINPDWRQRWFNFIEECIYSCYHFACHTFSKLLAHLYN</sequence>
<dbReference type="InterPro" id="IPR051502">
    <property type="entry name" value="RLP_Defense_Trigger"/>
</dbReference>
<evidence type="ECO:0000256" key="2">
    <source>
        <dbReference type="ARBA" id="ARBA00009592"/>
    </source>
</evidence>
<dbReference type="InterPro" id="IPR003591">
    <property type="entry name" value="Leu-rich_rpt_typical-subtyp"/>
</dbReference>
<evidence type="ECO:0000256" key="12">
    <source>
        <dbReference type="SAM" id="SignalP"/>
    </source>
</evidence>
<accession>A0AA38ZPV1</accession>
<comment type="caution">
    <text evidence="14">The sequence shown here is derived from an EMBL/GenBank/DDBJ whole genome shotgun (WGS) entry which is preliminary data.</text>
</comment>
<dbReference type="FunFam" id="3.80.10.10:FF:000213">
    <property type="entry name" value="Tyrosine-sulfated glycopeptide receptor 1"/>
    <property type="match status" value="1"/>
</dbReference>
<dbReference type="Pfam" id="PF13855">
    <property type="entry name" value="LRR_8"/>
    <property type="match status" value="3"/>
</dbReference>
<dbReference type="InterPro" id="IPR032675">
    <property type="entry name" value="LRR_dom_sf"/>
</dbReference>
<evidence type="ECO:0000259" key="13">
    <source>
        <dbReference type="Pfam" id="PF08263"/>
    </source>
</evidence>
<evidence type="ECO:0000256" key="7">
    <source>
        <dbReference type="ARBA" id="ARBA00022737"/>
    </source>
</evidence>
<dbReference type="GO" id="GO:0005886">
    <property type="term" value="C:plasma membrane"/>
    <property type="evidence" value="ECO:0007669"/>
    <property type="project" value="UniProtKB-SubCell"/>
</dbReference>
<dbReference type="PANTHER" id="PTHR48062:SF52">
    <property type="entry name" value="RECEPTOR-LIKE PROTEIN 8-RELATED"/>
    <property type="match status" value="1"/>
</dbReference>
<evidence type="ECO:0000313" key="14">
    <source>
        <dbReference type="EMBL" id="KAJ9693078.1"/>
    </source>
</evidence>
<keyword evidence="3" id="KW-1003">Cell membrane</keyword>
<keyword evidence="4" id="KW-0433">Leucine-rich repeat</keyword>
<evidence type="ECO:0000256" key="4">
    <source>
        <dbReference type="ARBA" id="ARBA00022614"/>
    </source>
</evidence>
<evidence type="ECO:0000256" key="6">
    <source>
        <dbReference type="ARBA" id="ARBA00022729"/>
    </source>
</evidence>
<gene>
    <name evidence="14" type="ORF">PVL29_011990</name>
</gene>